<dbReference type="AlphaFoldDB" id="A0A1H0FD59"/>
<dbReference type="InterPro" id="IPR050383">
    <property type="entry name" value="GlyoxalaseI/FosfomycinResist"/>
</dbReference>
<dbReference type="PROSITE" id="PS51819">
    <property type="entry name" value="VOC"/>
    <property type="match status" value="1"/>
</dbReference>
<proteinExistence type="predicted"/>
<dbReference type="Gene3D" id="3.10.180.10">
    <property type="entry name" value="2,3-Dihydroxybiphenyl 1,2-Dioxygenase, domain 1"/>
    <property type="match status" value="1"/>
</dbReference>
<gene>
    <name evidence="2" type="ORF">SAMN05216360_112216</name>
</gene>
<dbReference type="InterPro" id="IPR004360">
    <property type="entry name" value="Glyas_Fos-R_dOase_dom"/>
</dbReference>
<evidence type="ECO:0000313" key="3">
    <source>
        <dbReference type="Proteomes" id="UP000198704"/>
    </source>
</evidence>
<dbReference type="STRING" id="582672.SAMN05216360_112216"/>
<dbReference type="RefSeq" id="WP_091718887.1">
    <property type="nucleotide sequence ID" value="NZ_FNHS01000012.1"/>
</dbReference>
<keyword evidence="2" id="KW-0223">Dioxygenase</keyword>
<dbReference type="OrthoDB" id="9812656at2"/>
<dbReference type="SUPFAM" id="SSF54593">
    <property type="entry name" value="Glyoxalase/Bleomycin resistance protein/Dihydroxybiphenyl dioxygenase"/>
    <property type="match status" value="1"/>
</dbReference>
<evidence type="ECO:0000259" key="1">
    <source>
        <dbReference type="PROSITE" id="PS51819"/>
    </source>
</evidence>
<dbReference type="PANTHER" id="PTHR21366:SF14">
    <property type="entry name" value="GLYOXALASE DOMAIN-CONTAINING PROTEIN 5"/>
    <property type="match status" value="1"/>
</dbReference>
<reference evidence="3" key="1">
    <citation type="submission" date="2016-10" db="EMBL/GenBank/DDBJ databases">
        <authorList>
            <person name="Varghese N."/>
            <person name="Submissions S."/>
        </authorList>
    </citation>
    <scope>NUCLEOTIDE SEQUENCE [LARGE SCALE GENOMIC DNA]</scope>
    <source>
        <strain evidence="3">BL47</strain>
    </source>
</reference>
<protein>
    <submittedName>
        <fullName evidence="2">Catechol 2,3-dioxygenase</fullName>
    </submittedName>
</protein>
<dbReference type="Pfam" id="PF00903">
    <property type="entry name" value="Glyoxalase"/>
    <property type="match status" value="1"/>
</dbReference>
<keyword evidence="3" id="KW-1185">Reference proteome</keyword>
<dbReference type="GO" id="GO:0051213">
    <property type="term" value="F:dioxygenase activity"/>
    <property type="evidence" value="ECO:0007669"/>
    <property type="project" value="UniProtKB-KW"/>
</dbReference>
<sequence>MPETETRPTETTVLPAGSLSPAIHLDHCVIHVSDWDRSNAFYSDVVGAEVVERGNGYAYRFGGVQLNCHGPGVEPIKVASLPVMPGNSDLCFRWSGAIEEAVAHLEARGVAVELGPVDTFGAAGPGISVYFRDPDGSLLEFITYSTP</sequence>
<dbReference type="InterPro" id="IPR037523">
    <property type="entry name" value="VOC_core"/>
</dbReference>
<dbReference type="Proteomes" id="UP000198704">
    <property type="component" value="Unassembled WGS sequence"/>
</dbReference>
<dbReference type="InterPro" id="IPR029068">
    <property type="entry name" value="Glyas_Bleomycin-R_OHBP_Dase"/>
</dbReference>
<dbReference type="EMBL" id="FNHS01000012">
    <property type="protein sequence ID" value="SDN92638.1"/>
    <property type="molecule type" value="Genomic_DNA"/>
</dbReference>
<evidence type="ECO:0000313" key="2">
    <source>
        <dbReference type="EMBL" id="SDN92638.1"/>
    </source>
</evidence>
<dbReference type="PANTHER" id="PTHR21366">
    <property type="entry name" value="GLYOXALASE FAMILY PROTEIN"/>
    <property type="match status" value="1"/>
</dbReference>
<organism evidence="2 3">
    <name type="scientific">Methylobacterium phyllostachyos</name>
    <dbReference type="NCBI Taxonomy" id="582672"/>
    <lineage>
        <taxon>Bacteria</taxon>
        <taxon>Pseudomonadati</taxon>
        <taxon>Pseudomonadota</taxon>
        <taxon>Alphaproteobacteria</taxon>
        <taxon>Hyphomicrobiales</taxon>
        <taxon>Methylobacteriaceae</taxon>
        <taxon>Methylobacterium</taxon>
    </lineage>
</organism>
<accession>A0A1H0FD59</accession>
<feature type="domain" description="VOC" evidence="1">
    <location>
        <begin position="24"/>
        <end position="144"/>
    </location>
</feature>
<name>A0A1H0FD59_9HYPH</name>
<keyword evidence="2" id="KW-0560">Oxidoreductase</keyword>